<evidence type="ECO:0000256" key="3">
    <source>
        <dbReference type="RuleBase" id="RU362130"/>
    </source>
</evidence>
<dbReference type="Pfam" id="PF16845">
    <property type="entry name" value="SQAPI"/>
    <property type="match status" value="1"/>
</dbReference>
<dbReference type="EMBL" id="BT138214">
    <property type="protein sequence ID" value="AFK38009.1"/>
    <property type="molecule type" value="mRNA"/>
</dbReference>
<comment type="similarity">
    <text evidence="3">Belongs to the cystatin family. Phytocystatin subfamily.</text>
</comment>
<sequence>MTKLLVFFVAFMLPLSGFYEFGLCTQQDNNNNNIITMNLGARDATPDGAAIENLARFAVHEHNKKENALLEFARVLKTKEQVIAGKIYYLTLEAIDGGKKKIYEAKIWVKPWMNFIQLQEFKLAHVTSPFRSSDLGVKQEGHIFGWYEVPIHNSEVKDAANYAVKSIAKRSNSLSPYELREIVLAKTKKIEDYVKFNLLLNVSRGIKEEIFRVEVNKKLGGRFYVSWLQQDHS</sequence>
<dbReference type="InterPro" id="IPR046350">
    <property type="entry name" value="Cystatin_sf"/>
</dbReference>
<keyword evidence="2 3" id="KW-0789">Thiol protease inhibitor</keyword>
<feature type="signal peptide" evidence="3">
    <location>
        <begin position="1"/>
        <end position="17"/>
    </location>
</feature>
<dbReference type="SMART" id="SM00043">
    <property type="entry name" value="CY"/>
    <property type="match status" value="1"/>
</dbReference>
<dbReference type="CDD" id="cd00042">
    <property type="entry name" value="CY"/>
    <property type="match status" value="1"/>
</dbReference>
<accession>I3SCL7</accession>
<dbReference type="AlphaFoldDB" id="I3SCL7"/>
<feature type="chain" id="PRO_5005398906" description="Cysteine proteinase inhibitor" evidence="3">
    <location>
        <begin position="18"/>
        <end position="233"/>
    </location>
</feature>
<dbReference type="SUPFAM" id="SSF54403">
    <property type="entry name" value="Cystatin/monellin"/>
    <property type="match status" value="2"/>
</dbReference>
<evidence type="ECO:0000256" key="1">
    <source>
        <dbReference type="ARBA" id="ARBA00022690"/>
    </source>
</evidence>
<evidence type="ECO:0000313" key="5">
    <source>
        <dbReference type="EMBL" id="AFK38009.1"/>
    </source>
</evidence>
<dbReference type="Gene3D" id="3.10.450.10">
    <property type="match status" value="2"/>
</dbReference>
<keyword evidence="3" id="KW-0732">Signal</keyword>
<dbReference type="PANTHER" id="PTHR11413">
    <property type="entry name" value="CYSTATIN FAMILY MEMBER"/>
    <property type="match status" value="1"/>
</dbReference>
<dbReference type="GO" id="GO:0004869">
    <property type="term" value="F:cysteine-type endopeptidase inhibitor activity"/>
    <property type="evidence" value="ECO:0007669"/>
    <property type="project" value="UniProtKB-KW"/>
</dbReference>
<feature type="domain" description="Cystatin" evidence="4">
    <location>
        <begin position="36"/>
        <end position="124"/>
    </location>
</feature>
<reference evidence="5" key="1">
    <citation type="submission" date="2012-05" db="EMBL/GenBank/DDBJ databases">
        <authorList>
            <person name="Krishnakumar V."/>
            <person name="Cheung F."/>
            <person name="Xiao Y."/>
            <person name="Chan A."/>
            <person name="Moskal W.A."/>
            <person name="Town C.D."/>
        </authorList>
    </citation>
    <scope>NUCLEOTIDE SEQUENCE</scope>
</reference>
<organism evidence="5">
    <name type="scientific">Lotus japonicus</name>
    <name type="common">Lotus corniculatus var. japonicus</name>
    <dbReference type="NCBI Taxonomy" id="34305"/>
    <lineage>
        <taxon>Eukaryota</taxon>
        <taxon>Viridiplantae</taxon>
        <taxon>Streptophyta</taxon>
        <taxon>Embryophyta</taxon>
        <taxon>Tracheophyta</taxon>
        <taxon>Spermatophyta</taxon>
        <taxon>Magnoliopsida</taxon>
        <taxon>eudicotyledons</taxon>
        <taxon>Gunneridae</taxon>
        <taxon>Pentapetalae</taxon>
        <taxon>rosids</taxon>
        <taxon>fabids</taxon>
        <taxon>Fabales</taxon>
        <taxon>Fabaceae</taxon>
        <taxon>Papilionoideae</taxon>
        <taxon>50 kb inversion clade</taxon>
        <taxon>NPAAA clade</taxon>
        <taxon>Hologalegina</taxon>
        <taxon>robinioid clade</taxon>
        <taxon>Loteae</taxon>
        <taxon>Lotus</taxon>
    </lineage>
</organism>
<dbReference type="InterPro" id="IPR000010">
    <property type="entry name" value="Cystatin_dom"/>
</dbReference>
<dbReference type="InterPro" id="IPR027214">
    <property type="entry name" value="Cystatin"/>
</dbReference>
<proteinExistence type="evidence at transcript level"/>
<protein>
    <recommendedName>
        <fullName evidence="3">Cysteine proteinase inhibitor</fullName>
    </recommendedName>
</protein>
<name>I3SCL7_LOTJA</name>
<keyword evidence="1 3" id="KW-0646">Protease inhibitor</keyword>
<evidence type="ECO:0000259" key="4">
    <source>
        <dbReference type="SMART" id="SM00043"/>
    </source>
</evidence>
<dbReference type="PANTHER" id="PTHR11413:SF110">
    <property type="entry name" value="CYSTEINE PROTEINASE INHIBITOR 6"/>
    <property type="match status" value="1"/>
</dbReference>
<evidence type="ECO:0000256" key="2">
    <source>
        <dbReference type="ARBA" id="ARBA00022704"/>
    </source>
</evidence>